<reference evidence="3 4" key="1">
    <citation type="submission" date="2017-01" db="EMBL/GenBank/DDBJ databases">
        <authorList>
            <person name="Varghese N."/>
            <person name="Submissions S."/>
        </authorList>
    </citation>
    <scope>NUCLEOTIDE SEQUENCE [LARGE SCALE GENOMIC DNA]</scope>
    <source>
        <strain evidence="3 4">ATCC 23464</strain>
    </source>
</reference>
<sequence>MDIQPPTDFLQHAMIKCSYNSGKVKCEPGWSWNPRLLPQDWDLWYVISGTGSMNVNDEYFSINKGTCFLTRPMDRIHATQNPEDRLTVIYHHFSLTHSLTQQAFRSEELPSRLTRVQDSFGFEQHLNQLLDILDRKDIWIEEEFHSLMKHVLLLLYKAHASQEEWSEAKLRQQKIIQGVTN</sequence>
<evidence type="ECO:0000313" key="4">
    <source>
        <dbReference type="Proteomes" id="UP000186666"/>
    </source>
</evidence>
<dbReference type="RefSeq" id="WP_068589686.1">
    <property type="nucleotide sequence ID" value="NZ_FTNK01000001.1"/>
</dbReference>
<dbReference type="InterPro" id="IPR014710">
    <property type="entry name" value="RmlC-like_jellyroll"/>
</dbReference>
<dbReference type="InterPro" id="IPR003313">
    <property type="entry name" value="AraC-bd"/>
</dbReference>
<keyword evidence="1" id="KW-0238">DNA-binding</keyword>
<dbReference type="InterPro" id="IPR037923">
    <property type="entry name" value="HTH-like"/>
</dbReference>
<protein>
    <submittedName>
        <fullName evidence="3">AraC-like ligand binding domain-containing protein</fullName>
    </submittedName>
</protein>
<dbReference type="Gene3D" id="2.60.120.10">
    <property type="entry name" value="Jelly Rolls"/>
    <property type="match status" value="1"/>
</dbReference>
<organism evidence="3 4">
    <name type="scientific">Paenibacillus macquariensis</name>
    <dbReference type="NCBI Taxonomy" id="948756"/>
    <lineage>
        <taxon>Bacteria</taxon>
        <taxon>Bacillati</taxon>
        <taxon>Bacillota</taxon>
        <taxon>Bacilli</taxon>
        <taxon>Bacillales</taxon>
        <taxon>Paenibacillaceae</taxon>
        <taxon>Paenibacillus</taxon>
    </lineage>
</organism>
<dbReference type="Proteomes" id="UP000186666">
    <property type="component" value="Unassembled WGS sequence"/>
</dbReference>
<evidence type="ECO:0000313" key="3">
    <source>
        <dbReference type="EMBL" id="SIQ36342.1"/>
    </source>
</evidence>
<proteinExistence type="predicted"/>
<accession>A0ABY1JKX6</accession>
<dbReference type="SUPFAM" id="SSF51215">
    <property type="entry name" value="Regulatory protein AraC"/>
    <property type="match status" value="1"/>
</dbReference>
<name>A0ABY1JKX6_9BACL</name>
<dbReference type="EMBL" id="FTNK01000001">
    <property type="protein sequence ID" value="SIQ36342.1"/>
    <property type="molecule type" value="Genomic_DNA"/>
</dbReference>
<keyword evidence="4" id="KW-1185">Reference proteome</keyword>
<evidence type="ECO:0000259" key="2">
    <source>
        <dbReference type="Pfam" id="PF02311"/>
    </source>
</evidence>
<comment type="caution">
    <text evidence="3">The sequence shown here is derived from an EMBL/GenBank/DDBJ whole genome shotgun (WGS) entry which is preliminary data.</text>
</comment>
<evidence type="ECO:0000256" key="1">
    <source>
        <dbReference type="ARBA" id="ARBA00023125"/>
    </source>
</evidence>
<feature type="domain" description="AraC-type arabinose-binding/dimerisation" evidence="2">
    <location>
        <begin position="27"/>
        <end position="133"/>
    </location>
</feature>
<gene>
    <name evidence="3" type="ORF">SAMN05421578_101412</name>
</gene>
<dbReference type="Pfam" id="PF02311">
    <property type="entry name" value="AraC_binding"/>
    <property type="match status" value="1"/>
</dbReference>